<evidence type="ECO:0000256" key="1">
    <source>
        <dbReference type="ARBA" id="ARBA00022801"/>
    </source>
</evidence>
<proteinExistence type="predicted"/>
<dbReference type="PANTHER" id="PTHR11607:SF71">
    <property type="entry name" value="ALPHA-MANNOSIDASE"/>
    <property type="match status" value="1"/>
</dbReference>
<dbReference type="SUPFAM" id="SSF88688">
    <property type="entry name" value="Families 57/38 glycoside transferase middle domain"/>
    <property type="match status" value="1"/>
</dbReference>
<comment type="caution">
    <text evidence="3">The sequence shown here is derived from an EMBL/GenBank/DDBJ whole genome shotgun (WGS) entry which is preliminary data.</text>
</comment>
<dbReference type="Gene3D" id="1.20.1270.50">
    <property type="entry name" value="Glycoside hydrolase family 38, central domain"/>
    <property type="match status" value="1"/>
</dbReference>
<dbReference type="AlphaFoldDB" id="J9DNM4"/>
<feature type="domain" description="Glycoside hydrolase family 38 central" evidence="2">
    <location>
        <begin position="3"/>
        <end position="51"/>
    </location>
</feature>
<dbReference type="InterPro" id="IPR050843">
    <property type="entry name" value="Glycosyl_Hydrlase_38"/>
</dbReference>
<dbReference type="GO" id="GO:0006491">
    <property type="term" value="P:N-glycan processing"/>
    <property type="evidence" value="ECO:0007669"/>
    <property type="project" value="TreeGrafter"/>
</dbReference>
<dbReference type="InterPro" id="IPR028995">
    <property type="entry name" value="Glyco_hydro_57/38_cen_sf"/>
</dbReference>
<dbReference type="Proteomes" id="UP000004810">
    <property type="component" value="Unassembled WGS sequence"/>
</dbReference>
<dbReference type="EMBL" id="ADBV01019126">
    <property type="protein sequence ID" value="EJW71238.1"/>
    <property type="molecule type" value="Genomic_DNA"/>
</dbReference>
<dbReference type="PANTHER" id="PTHR11607">
    <property type="entry name" value="ALPHA-MANNOSIDASE"/>
    <property type="match status" value="1"/>
</dbReference>
<dbReference type="InterPro" id="IPR037094">
    <property type="entry name" value="Glyco_hydro_38_cen_sf"/>
</dbReference>
<sequence>LTIARRNLALFQHHDAITGTSKNHVMKDYSKRMFASIKIAENMLRISLNALLRSNNFEI</sequence>
<name>J9DNM4_WUCBA</name>
<feature type="non-terminal residue" evidence="3">
    <location>
        <position position="1"/>
    </location>
</feature>
<reference evidence="4" key="1">
    <citation type="submission" date="2012-08" db="EMBL/GenBank/DDBJ databases">
        <title>The Genome Sequence of Wuchereria bancrofti.</title>
        <authorList>
            <person name="Nutman T.B."/>
            <person name="Fink D.L."/>
            <person name="Russ C."/>
            <person name="Young S."/>
            <person name="Zeng Q."/>
            <person name="Koehrsen M."/>
            <person name="Alvarado L."/>
            <person name="Berlin A."/>
            <person name="Chapman S.B."/>
            <person name="Chen Z."/>
            <person name="Freedman E."/>
            <person name="Gellesch M."/>
            <person name="Goldberg J."/>
            <person name="Griggs A."/>
            <person name="Gujja S."/>
            <person name="Heilman E.R."/>
            <person name="Heiman D."/>
            <person name="Hepburn T."/>
            <person name="Howarth C."/>
            <person name="Jen D."/>
            <person name="Larson L."/>
            <person name="Lewis B."/>
            <person name="Mehta T."/>
            <person name="Park D."/>
            <person name="Pearson M."/>
            <person name="Roberts A."/>
            <person name="Saif S."/>
            <person name="Shea T."/>
            <person name="Shenoy N."/>
            <person name="Sisk P."/>
            <person name="Stolte C."/>
            <person name="Sykes S."/>
            <person name="Walk T."/>
            <person name="White J."/>
            <person name="Yandava C."/>
            <person name="Haas B."/>
            <person name="Henn M.R."/>
            <person name="Nusbaum C."/>
            <person name="Birren B."/>
        </authorList>
    </citation>
    <scope>NUCLEOTIDE SEQUENCE [LARGE SCALE GENOMIC DNA]</scope>
    <source>
        <strain evidence="4">NA</strain>
    </source>
</reference>
<evidence type="ECO:0000313" key="3">
    <source>
        <dbReference type="EMBL" id="EJW71238.1"/>
    </source>
</evidence>
<organism evidence="3 4">
    <name type="scientific">Wuchereria bancrofti</name>
    <dbReference type="NCBI Taxonomy" id="6293"/>
    <lineage>
        <taxon>Eukaryota</taxon>
        <taxon>Metazoa</taxon>
        <taxon>Ecdysozoa</taxon>
        <taxon>Nematoda</taxon>
        <taxon>Chromadorea</taxon>
        <taxon>Rhabditida</taxon>
        <taxon>Spirurina</taxon>
        <taxon>Spiruromorpha</taxon>
        <taxon>Filarioidea</taxon>
        <taxon>Onchocercidae</taxon>
        <taxon>Wuchereria</taxon>
    </lineage>
</organism>
<feature type="non-terminal residue" evidence="3">
    <location>
        <position position="59"/>
    </location>
</feature>
<dbReference type="InterPro" id="IPR015341">
    <property type="entry name" value="Glyco_hydro_38_cen"/>
</dbReference>
<protein>
    <recommendedName>
        <fullName evidence="2">Glycoside hydrolase family 38 central domain-containing protein</fullName>
    </recommendedName>
</protein>
<dbReference type="Pfam" id="PF09261">
    <property type="entry name" value="Alpha-mann_mid"/>
    <property type="match status" value="1"/>
</dbReference>
<evidence type="ECO:0000313" key="4">
    <source>
        <dbReference type="Proteomes" id="UP000004810"/>
    </source>
</evidence>
<keyword evidence="1" id="KW-0378">Hydrolase</keyword>
<dbReference type="GO" id="GO:0004559">
    <property type="term" value="F:alpha-mannosidase activity"/>
    <property type="evidence" value="ECO:0007669"/>
    <property type="project" value="InterPro"/>
</dbReference>
<dbReference type="GO" id="GO:0000139">
    <property type="term" value="C:Golgi membrane"/>
    <property type="evidence" value="ECO:0007669"/>
    <property type="project" value="TreeGrafter"/>
</dbReference>
<evidence type="ECO:0000259" key="2">
    <source>
        <dbReference type="Pfam" id="PF09261"/>
    </source>
</evidence>
<gene>
    <name evidence="3" type="ORF">WUBG_17856</name>
</gene>
<accession>J9DNM4</accession>
<dbReference type="FunFam" id="1.20.1270.50:FF:000003">
    <property type="entry name" value="Alpha-mannosidase"/>
    <property type="match status" value="1"/>
</dbReference>
<dbReference type="GO" id="GO:0006013">
    <property type="term" value="P:mannose metabolic process"/>
    <property type="evidence" value="ECO:0007669"/>
    <property type="project" value="InterPro"/>
</dbReference>